<sequence length="211" mass="25568">MPKNSMNEQRHSCFLKVSDYYKKYFEIKYGTPVRFPQNSLLGVYMKTHLFRDADFSGITDFSYNEVAFHLKPQKSLFTAQFKMLTEKEKEDYLELEMPESVCKFSGEVKVDKFFHLNINGSKKIRNELKREFWYDFARFHDDCIFRANRMGEHVTSEDVMSDFIVLYDIDMKRFESMMRYWWRIKSRMKSDIKVRKEELESRTGRICIYTP</sequence>
<proteinExistence type="predicted"/>
<protein>
    <submittedName>
        <fullName evidence="1">Uncharacterized protein</fullName>
    </submittedName>
</protein>
<organism evidence="1">
    <name type="scientific">Siphoviridae sp. ctHOG1</name>
    <dbReference type="NCBI Taxonomy" id="2827829"/>
    <lineage>
        <taxon>Viruses</taxon>
        <taxon>Duplodnaviria</taxon>
        <taxon>Heunggongvirae</taxon>
        <taxon>Uroviricota</taxon>
        <taxon>Caudoviricetes</taxon>
    </lineage>
</organism>
<evidence type="ECO:0000313" key="1">
    <source>
        <dbReference type="EMBL" id="DAF54966.1"/>
    </source>
</evidence>
<accession>A0A8S5SVI1</accession>
<name>A0A8S5SVI1_9CAUD</name>
<dbReference type="EMBL" id="BK032683">
    <property type="protein sequence ID" value="DAF54966.1"/>
    <property type="molecule type" value="Genomic_DNA"/>
</dbReference>
<reference evidence="1" key="1">
    <citation type="journal article" date="2021" name="Proc. Natl. Acad. Sci. U.S.A.">
        <title>A Catalog of Tens of Thousands of Viruses from Human Metagenomes Reveals Hidden Associations with Chronic Diseases.</title>
        <authorList>
            <person name="Tisza M.J."/>
            <person name="Buck C.B."/>
        </authorList>
    </citation>
    <scope>NUCLEOTIDE SEQUENCE</scope>
    <source>
        <strain evidence="1">CtHOG1</strain>
    </source>
</reference>